<evidence type="ECO:0000256" key="2">
    <source>
        <dbReference type="ARBA" id="ARBA00009773"/>
    </source>
</evidence>
<proteinExistence type="inferred from homology"/>
<feature type="transmembrane region" description="Helical" evidence="6">
    <location>
        <begin position="61"/>
        <end position="87"/>
    </location>
</feature>
<name>A0A941CY82_9BACI</name>
<dbReference type="InterPro" id="IPR014227">
    <property type="entry name" value="YtvI-like"/>
</dbReference>
<dbReference type="InterPro" id="IPR002549">
    <property type="entry name" value="AI-2E-like"/>
</dbReference>
<feature type="transmembrane region" description="Helical" evidence="6">
    <location>
        <begin position="161"/>
        <end position="186"/>
    </location>
</feature>
<comment type="caution">
    <text evidence="7">The sequence shown here is derived from an EMBL/GenBank/DDBJ whole genome shotgun (WGS) entry which is preliminary data.</text>
</comment>
<evidence type="ECO:0000256" key="1">
    <source>
        <dbReference type="ARBA" id="ARBA00004141"/>
    </source>
</evidence>
<dbReference type="AlphaFoldDB" id="A0A941CY82"/>
<keyword evidence="3 6" id="KW-0812">Transmembrane</keyword>
<dbReference type="Proteomes" id="UP000675431">
    <property type="component" value="Unassembled WGS sequence"/>
</dbReference>
<dbReference type="PANTHER" id="PTHR21716:SF68">
    <property type="entry name" value="TRANSPORT PROTEIN YTVI-RELATED"/>
    <property type="match status" value="1"/>
</dbReference>
<dbReference type="NCBIfam" id="TIGR02872">
    <property type="entry name" value="spore_ytvI"/>
    <property type="match status" value="1"/>
</dbReference>
<comment type="similarity">
    <text evidence="2">Belongs to the autoinducer-2 exporter (AI-2E) (TC 2.A.86) family.</text>
</comment>
<dbReference type="EMBL" id="JAGSIE010000025">
    <property type="protein sequence ID" value="MBR7554265.1"/>
    <property type="molecule type" value="Genomic_DNA"/>
</dbReference>
<feature type="transmembrane region" description="Helical" evidence="6">
    <location>
        <begin position="5"/>
        <end position="24"/>
    </location>
</feature>
<keyword evidence="8" id="KW-1185">Reference proteome</keyword>
<dbReference type="Pfam" id="PF01594">
    <property type="entry name" value="AI-2E_transport"/>
    <property type="match status" value="1"/>
</dbReference>
<protein>
    <submittedName>
        <fullName evidence="7">Sporulation integral membrane protein YtvI</fullName>
    </submittedName>
</protein>
<keyword evidence="5 6" id="KW-0472">Membrane</keyword>
<evidence type="ECO:0000256" key="3">
    <source>
        <dbReference type="ARBA" id="ARBA00022692"/>
    </source>
</evidence>
<feature type="transmembrane region" description="Helical" evidence="6">
    <location>
        <begin position="316"/>
        <end position="349"/>
    </location>
</feature>
<feature type="transmembrane region" description="Helical" evidence="6">
    <location>
        <begin position="284"/>
        <end position="304"/>
    </location>
</feature>
<keyword evidence="4 6" id="KW-1133">Transmembrane helix</keyword>
<dbReference type="PANTHER" id="PTHR21716">
    <property type="entry name" value="TRANSMEMBRANE PROTEIN"/>
    <property type="match status" value="1"/>
</dbReference>
<reference evidence="7 8" key="1">
    <citation type="submission" date="2021-04" db="EMBL/GenBank/DDBJ databases">
        <title>Allobacillus sp. nov. SKP8-2 isolated from shrimp paste.</title>
        <authorList>
            <person name="Tanasupawat S."/>
            <person name="Yiamsombat S."/>
            <person name="Kanchanasin P."/>
            <person name="Kuncharoen N."/>
        </authorList>
    </citation>
    <scope>NUCLEOTIDE SEQUENCE [LARGE SCALE GENOMIC DNA]</scope>
    <source>
        <strain evidence="7 8">SKP8-2</strain>
    </source>
</reference>
<feature type="transmembrane region" description="Helical" evidence="6">
    <location>
        <begin position="250"/>
        <end position="277"/>
    </location>
</feature>
<evidence type="ECO:0000256" key="4">
    <source>
        <dbReference type="ARBA" id="ARBA00022989"/>
    </source>
</evidence>
<dbReference type="GO" id="GO:0055085">
    <property type="term" value="P:transmembrane transport"/>
    <property type="evidence" value="ECO:0007669"/>
    <property type="project" value="TreeGrafter"/>
</dbReference>
<comment type="subcellular location">
    <subcellularLocation>
        <location evidence="1">Membrane</location>
        <topology evidence="1">Multi-pass membrane protein</topology>
    </subcellularLocation>
</comment>
<evidence type="ECO:0000313" key="7">
    <source>
        <dbReference type="EMBL" id="MBR7554265.1"/>
    </source>
</evidence>
<gene>
    <name evidence="7" type="primary">ytvI</name>
    <name evidence="7" type="ORF">KC820_08865</name>
</gene>
<evidence type="ECO:0000256" key="6">
    <source>
        <dbReference type="SAM" id="Phobius"/>
    </source>
</evidence>
<sequence>MNIDWIKALQLTVIFIVAFTLFYVSLPILYPFYISIVLAIVILPLAKLLERKLYFPRGLAIFTMIFILLVVSVTVISLSMIELIHFLQQFSYLLPQIFDTTLQQFYETIFPWTEKVIGTLSNLLSKSPDFSQDYFTQLLRNFANSLREYSQNFLLDLVQSLILLFTNTLQSSYIFILILLSTYFLAKDGPRWAATLLSKLPAPVKDFVFDLRTQSYQVIKRYFFAQLLIILSSGLLIWIGLTILDVKHALAITFFSMLLDFIPLIGVSVVFIPWILYSFLTQQFCMTIGLSILLLVLIIFRNIIEPKLLGTSLGIHPFVMIILLFLFFQWFGVMGVLLTPLCLILLITIKQTGILRDIQAYLTK</sequence>
<organism evidence="7 8">
    <name type="scientific">Allobacillus saliphilus</name>
    <dbReference type="NCBI Taxonomy" id="2912308"/>
    <lineage>
        <taxon>Bacteria</taxon>
        <taxon>Bacillati</taxon>
        <taxon>Bacillota</taxon>
        <taxon>Bacilli</taxon>
        <taxon>Bacillales</taxon>
        <taxon>Bacillaceae</taxon>
        <taxon>Allobacillus</taxon>
    </lineage>
</organism>
<feature type="transmembrane region" description="Helical" evidence="6">
    <location>
        <begin position="222"/>
        <end position="244"/>
    </location>
</feature>
<feature type="transmembrane region" description="Helical" evidence="6">
    <location>
        <begin position="30"/>
        <end position="49"/>
    </location>
</feature>
<accession>A0A941CY82</accession>
<dbReference type="GO" id="GO:0016020">
    <property type="term" value="C:membrane"/>
    <property type="evidence" value="ECO:0007669"/>
    <property type="project" value="UniProtKB-SubCell"/>
</dbReference>
<evidence type="ECO:0000256" key="5">
    <source>
        <dbReference type="ARBA" id="ARBA00023136"/>
    </source>
</evidence>
<evidence type="ECO:0000313" key="8">
    <source>
        <dbReference type="Proteomes" id="UP000675431"/>
    </source>
</evidence>